<keyword evidence="2" id="KW-1003">Cell membrane</keyword>
<evidence type="ECO:0000256" key="2">
    <source>
        <dbReference type="ARBA" id="ARBA00022475"/>
    </source>
</evidence>
<evidence type="ECO:0000256" key="5">
    <source>
        <dbReference type="ARBA" id="ARBA00023040"/>
    </source>
</evidence>
<protein>
    <recommendedName>
        <fullName evidence="11">G-protein coupled receptors family 1 profile domain-containing protein</fullName>
    </recommendedName>
</protein>
<organism evidence="12 13">
    <name type="scientific">Engystomops pustulosus</name>
    <name type="common">Tungara frog</name>
    <name type="synonym">Physalaemus pustulosus</name>
    <dbReference type="NCBI Taxonomy" id="76066"/>
    <lineage>
        <taxon>Eukaryota</taxon>
        <taxon>Metazoa</taxon>
        <taxon>Chordata</taxon>
        <taxon>Craniata</taxon>
        <taxon>Vertebrata</taxon>
        <taxon>Euteleostomi</taxon>
        <taxon>Amphibia</taxon>
        <taxon>Batrachia</taxon>
        <taxon>Anura</taxon>
        <taxon>Neobatrachia</taxon>
        <taxon>Hyloidea</taxon>
        <taxon>Leptodactylidae</taxon>
        <taxon>Leiuperinae</taxon>
        <taxon>Engystomops</taxon>
    </lineage>
</organism>
<evidence type="ECO:0000256" key="9">
    <source>
        <dbReference type="ARBA" id="ARBA00023224"/>
    </source>
</evidence>
<dbReference type="AlphaFoldDB" id="A0AAV7C7H0"/>
<keyword evidence="4 10" id="KW-1133">Transmembrane helix</keyword>
<keyword evidence="6 10" id="KW-0472">Membrane</keyword>
<feature type="transmembrane region" description="Helical" evidence="10">
    <location>
        <begin position="220"/>
        <end position="245"/>
    </location>
</feature>
<evidence type="ECO:0000256" key="8">
    <source>
        <dbReference type="ARBA" id="ARBA00023180"/>
    </source>
</evidence>
<dbReference type="EMBL" id="WNYA01000003">
    <property type="protein sequence ID" value="KAG8580546.1"/>
    <property type="molecule type" value="Genomic_DNA"/>
</dbReference>
<dbReference type="InterPro" id="IPR000276">
    <property type="entry name" value="GPCR_Rhodpsn"/>
</dbReference>
<dbReference type="GO" id="GO:0004930">
    <property type="term" value="F:G protein-coupled receptor activity"/>
    <property type="evidence" value="ECO:0007669"/>
    <property type="project" value="UniProtKB-KW"/>
</dbReference>
<comment type="subcellular location">
    <subcellularLocation>
        <location evidence="1">Cell membrane</location>
        <topology evidence="1">Multi-pass membrane protein</topology>
    </subcellularLocation>
</comment>
<feature type="transmembrane region" description="Helical" evidence="10">
    <location>
        <begin position="129"/>
        <end position="151"/>
    </location>
</feature>
<dbReference type="GO" id="GO:0035025">
    <property type="term" value="P:positive regulation of Rho protein signal transduction"/>
    <property type="evidence" value="ECO:0007669"/>
    <property type="project" value="TreeGrafter"/>
</dbReference>
<sequence length="292" mass="33662">MMNYTGIHPAVELFQFIVYIPTFIIGLILNTTALWMLFFRIKKWMESTTYMAALIIFDILLLVTLPFKMKAFRVGDEWTLGSGVCTFLESLYFVNMYGSIFISVCICMDRYVAIKFPFYAKVWRSPKKATVVCILVCITVWGASSGFLFQLRDSNDLHCFYGFSDETWGSTGLVIMLELAFLFGAVVITFCTAHILHTLKKNVQNDCYWASGGQEKSSRILLANLITFLWSFGPFHLSLLLYYLVKNDFISHIYTGQLRIFIQVSLCIANMNCFLDGVCYYWVLKEFVKTNR</sequence>
<feature type="transmembrane region" description="Helical" evidence="10">
    <location>
        <begin position="171"/>
        <end position="199"/>
    </location>
</feature>
<evidence type="ECO:0000256" key="6">
    <source>
        <dbReference type="ARBA" id="ARBA00023136"/>
    </source>
</evidence>
<evidence type="ECO:0000259" key="11">
    <source>
        <dbReference type="PROSITE" id="PS50262"/>
    </source>
</evidence>
<dbReference type="PRINTS" id="PR01157">
    <property type="entry name" value="P2YPURNOCPTR"/>
</dbReference>
<dbReference type="SUPFAM" id="SSF81321">
    <property type="entry name" value="Family A G protein-coupled receptor-like"/>
    <property type="match status" value="1"/>
</dbReference>
<keyword evidence="8" id="KW-0325">Glycoprotein</keyword>
<accession>A0AAV7C7H0</accession>
<evidence type="ECO:0000256" key="7">
    <source>
        <dbReference type="ARBA" id="ARBA00023170"/>
    </source>
</evidence>
<keyword evidence="7" id="KW-0675">Receptor</keyword>
<dbReference type="FunFam" id="1.20.1070.10:FF:000142">
    <property type="entry name" value="G protein-coupled receptor 55"/>
    <property type="match status" value="1"/>
</dbReference>
<dbReference type="PANTHER" id="PTHR24232">
    <property type="entry name" value="G-PROTEIN COUPLED RECEPTOR"/>
    <property type="match status" value="1"/>
</dbReference>
<dbReference type="GO" id="GO:0007200">
    <property type="term" value="P:phospholipase C-activating G protein-coupled receptor signaling pathway"/>
    <property type="evidence" value="ECO:0007669"/>
    <property type="project" value="TreeGrafter"/>
</dbReference>
<dbReference type="PRINTS" id="PR00237">
    <property type="entry name" value="GPCRRHODOPSN"/>
</dbReference>
<name>A0AAV7C7H0_ENGPU</name>
<keyword evidence="13" id="KW-1185">Reference proteome</keyword>
<dbReference type="PROSITE" id="PS50262">
    <property type="entry name" value="G_PROTEIN_RECEP_F1_2"/>
    <property type="match status" value="1"/>
</dbReference>
<keyword evidence="3 10" id="KW-0812">Transmembrane</keyword>
<dbReference type="GO" id="GO:0005886">
    <property type="term" value="C:plasma membrane"/>
    <property type="evidence" value="ECO:0007669"/>
    <property type="project" value="UniProtKB-SubCell"/>
</dbReference>
<reference evidence="12" key="1">
    <citation type="thesis" date="2020" institute="ProQuest LLC" country="789 East Eisenhower Parkway, Ann Arbor, MI, USA">
        <title>Comparative Genomics and Chromosome Evolution.</title>
        <authorList>
            <person name="Mudd A.B."/>
        </authorList>
    </citation>
    <scope>NUCLEOTIDE SEQUENCE</scope>
    <source>
        <strain evidence="12">237g6f4</strain>
        <tissue evidence="12">Blood</tissue>
    </source>
</reference>
<evidence type="ECO:0000313" key="13">
    <source>
        <dbReference type="Proteomes" id="UP000824782"/>
    </source>
</evidence>
<feature type="transmembrane region" description="Helical" evidence="10">
    <location>
        <begin position="16"/>
        <end position="38"/>
    </location>
</feature>
<evidence type="ECO:0000313" key="12">
    <source>
        <dbReference type="EMBL" id="KAG8580546.1"/>
    </source>
</evidence>
<feature type="transmembrane region" description="Helical" evidence="10">
    <location>
        <begin position="260"/>
        <end position="283"/>
    </location>
</feature>
<evidence type="ECO:0000256" key="1">
    <source>
        <dbReference type="ARBA" id="ARBA00004651"/>
    </source>
</evidence>
<comment type="caution">
    <text evidence="12">The sequence shown here is derived from an EMBL/GenBank/DDBJ whole genome shotgun (WGS) entry which is preliminary data.</text>
</comment>
<keyword evidence="5" id="KW-0297">G-protein coupled receptor</keyword>
<gene>
    <name evidence="12" type="ORF">GDO81_007335</name>
</gene>
<dbReference type="Gene3D" id="1.20.1070.10">
    <property type="entry name" value="Rhodopsin 7-helix transmembrane proteins"/>
    <property type="match status" value="1"/>
</dbReference>
<dbReference type="InterPro" id="IPR017452">
    <property type="entry name" value="GPCR_Rhodpsn_7TM"/>
</dbReference>
<dbReference type="PANTHER" id="PTHR24232:SF51">
    <property type="entry name" value="G-PROTEIN COUPLED RECEPTORS FAMILY 1 PROFILE DOMAIN-CONTAINING PROTEIN"/>
    <property type="match status" value="1"/>
</dbReference>
<feature type="transmembrane region" description="Helical" evidence="10">
    <location>
        <begin position="87"/>
        <end position="108"/>
    </location>
</feature>
<feature type="domain" description="G-protein coupled receptors family 1 profile" evidence="11">
    <location>
        <begin position="29"/>
        <end position="280"/>
    </location>
</feature>
<feature type="transmembrane region" description="Helical" evidence="10">
    <location>
        <begin position="50"/>
        <end position="67"/>
    </location>
</feature>
<evidence type="ECO:0000256" key="10">
    <source>
        <dbReference type="SAM" id="Phobius"/>
    </source>
</evidence>
<proteinExistence type="predicted"/>
<evidence type="ECO:0000256" key="3">
    <source>
        <dbReference type="ARBA" id="ARBA00022692"/>
    </source>
</evidence>
<evidence type="ECO:0000256" key="4">
    <source>
        <dbReference type="ARBA" id="ARBA00022989"/>
    </source>
</evidence>
<keyword evidence="9" id="KW-0807">Transducer</keyword>
<dbReference type="Pfam" id="PF00001">
    <property type="entry name" value="7tm_1"/>
    <property type="match status" value="1"/>
</dbReference>
<dbReference type="Proteomes" id="UP000824782">
    <property type="component" value="Unassembled WGS sequence"/>
</dbReference>